<dbReference type="AlphaFoldDB" id="A0A7I8JRJ2"/>
<accession>A0A7I8JRJ2</accession>
<feature type="region of interest" description="Disordered" evidence="1">
    <location>
        <begin position="14"/>
        <end position="42"/>
    </location>
</feature>
<dbReference type="EMBL" id="CACRZD030000017">
    <property type="protein sequence ID" value="CAA6672788.1"/>
    <property type="molecule type" value="Genomic_DNA"/>
</dbReference>
<feature type="transmembrane region" description="Helical" evidence="2">
    <location>
        <begin position="59"/>
        <end position="79"/>
    </location>
</feature>
<keyword evidence="2" id="KW-0472">Membrane</keyword>
<evidence type="ECO:0000256" key="1">
    <source>
        <dbReference type="SAM" id="MobiDB-lite"/>
    </source>
</evidence>
<organism evidence="3">
    <name type="scientific">Spirodela intermedia</name>
    <name type="common">Intermediate duckweed</name>
    <dbReference type="NCBI Taxonomy" id="51605"/>
    <lineage>
        <taxon>Eukaryota</taxon>
        <taxon>Viridiplantae</taxon>
        <taxon>Streptophyta</taxon>
        <taxon>Embryophyta</taxon>
        <taxon>Tracheophyta</taxon>
        <taxon>Spermatophyta</taxon>
        <taxon>Magnoliopsida</taxon>
        <taxon>Liliopsida</taxon>
        <taxon>Araceae</taxon>
        <taxon>Lemnoideae</taxon>
        <taxon>Spirodela</taxon>
    </lineage>
</organism>
<sequence length="112" mass="12725">MRAGCRVSYEGCGKKERKKNRSLPVEEKTITPTSASQSMASSSAFLNRPLLRFEKVTCLVVVFSIFLIFIFSLTIPPFSKERNKPKRRRRVLELGLVFPQNSAGKTSWKINS</sequence>
<keyword evidence="2" id="KW-1133">Transmembrane helix</keyword>
<evidence type="ECO:0000313" key="4">
    <source>
        <dbReference type="Proteomes" id="UP001189122"/>
    </source>
</evidence>
<protein>
    <submittedName>
        <fullName evidence="3">Uncharacterized protein</fullName>
    </submittedName>
</protein>
<dbReference type="EMBL" id="LR743604">
    <property type="protein sequence ID" value="CAA2633717.1"/>
    <property type="molecule type" value="Genomic_DNA"/>
</dbReference>
<evidence type="ECO:0000256" key="2">
    <source>
        <dbReference type="SAM" id="Phobius"/>
    </source>
</evidence>
<gene>
    <name evidence="3" type="ORF">SI7747_17019204</name>
</gene>
<keyword evidence="2" id="KW-0812">Transmembrane</keyword>
<dbReference type="Proteomes" id="UP001189122">
    <property type="component" value="Unassembled WGS sequence"/>
</dbReference>
<proteinExistence type="predicted"/>
<name>A0A7I8JRJ2_SPIIN</name>
<reference evidence="3 4" key="1">
    <citation type="submission" date="2019-12" db="EMBL/GenBank/DDBJ databases">
        <authorList>
            <person name="Scholz U."/>
            <person name="Mascher M."/>
            <person name="Fiebig A."/>
        </authorList>
    </citation>
    <scope>NUCLEOTIDE SEQUENCE</scope>
</reference>
<keyword evidence="4" id="KW-1185">Reference proteome</keyword>
<evidence type="ECO:0000313" key="3">
    <source>
        <dbReference type="EMBL" id="CAA2633717.1"/>
    </source>
</evidence>